<evidence type="ECO:0000256" key="10">
    <source>
        <dbReference type="SAM" id="Phobius"/>
    </source>
</evidence>
<evidence type="ECO:0000256" key="6">
    <source>
        <dbReference type="ARBA" id="ARBA00022692"/>
    </source>
</evidence>
<name>A0AA38NVR2_9AGAR</name>
<comment type="similarity">
    <text evidence="3">Belongs to the TVP38/TMEM64 family.</text>
</comment>
<dbReference type="AlphaFoldDB" id="A0AA38NVR2"/>
<feature type="transmembrane region" description="Helical" evidence="10">
    <location>
        <begin position="150"/>
        <end position="171"/>
    </location>
</feature>
<dbReference type="GO" id="GO:0016491">
    <property type="term" value="F:oxidoreductase activity"/>
    <property type="evidence" value="ECO:0007669"/>
    <property type="project" value="InterPro"/>
</dbReference>
<keyword evidence="6 10" id="KW-0812">Transmembrane</keyword>
<dbReference type="GO" id="GO:0000139">
    <property type="term" value="C:Golgi membrane"/>
    <property type="evidence" value="ECO:0007669"/>
    <property type="project" value="UniProtKB-SubCell"/>
</dbReference>
<evidence type="ECO:0000256" key="5">
    <source>
        <dbReference type="ARBA" id="ARBA00020673"/>
    </source>
</evidence>
<evidence type="ECO:0000313" key="13">
    <source>
        <dbReference type="Proteomes" id="UP001163846"/>
    </source>
</evidence>
<dbReference type="PANTHER" id="PTHR47549:SF2">
    <property type="entry name" value="GOLGI APPARATUS MEMBRANE PROTEIN TVP38"/>
    <property type="match status" value="1"/>
</dbReference>
<evidence type="ECO:0000256" key="9">
    <source>
        <dbReference type="ARBA" id="ARBA00023136"/>
    </source>
</evidence>
<evidence type="ECO:0000256" key="3">
    <source>
        <dbReference type="ARBA" id="ARBA00008640"/>
    </source>
</evidence>
<feature type="domain" description="VTT" evidence="11">
    <location>
        <begin position="145"/>
        <end position="259"/>
    </location>
</feature>
<dbReference type="EMBL" id="MU807480">
    <property type="protein sequence ID" value="KAJ3831430.1"/>
    <property type="molecule type" value="Genomic_DNA"/>
</dbReference>
<feature type="transmembrane region" description="Helical" evidence="10">
    <location>
        <begin position="273"/>
        <end position="294"/>
    </location>
</feature>
<dbReference type="Pfam" id="PF09335">
    <property type="entry name" value="VTT_dom"/>
    <property type="match status" value="1"/>
</dbReference>
<comment type="subcellular location">
    <subcellularLocation>
        <location evidence="2">Golgi apparatus membrane</location>
        <topology evidence="2">Multi-pass membrane protein</topology>
    </subcellularLocation>
</comment>
<feature type="transmembrane region" description="Helical" evidence="10">
    <location>
        <begin position="125"/>
        <end position="143"/>
    </location>
</feature>
<dbReference type="InterPro" id="IPR032816">
    <property type="entry name" value="VTT_dom"/>
</dbReference>
<feature type="transmembrane region" description="Helical" evidence="10">
    <location>
        <begin position="237"/>
        <end position="261"/>
    </location>
</feature>
<evidence type="ECO:0000256" key="7">
    <source>
        <dbReference type="ARBA" id="ARBA00022989"/>
    </source>
</evidence>
<sequence>MSTDNQHQTYASPPYRVNYDPQGVKPQIFEPQGVKPSDLVYGDRWNTVNVALPHDPQTRMIRTPSPTPSEVCGVKSKDIWISKEGLKYGITVAVVITLVVLFAVYHKDIVIFLTPATQWCHDHRLGWLIPVGILIVLSFPPLFGHEIIGMLCGIGWGIAIGFVIVALGTLLGEIANYFTFKYCCTTRSQKYEKKNITYACLSKVVRSGGFKIALAARYSVIPPHLTTTVFASSGMDFYVFIAAAICSLPKQLVTVYIGVLLEESVNGTSKKDKIASIAVAIVFAVVTSFAFRYVNKKMDEVKPQVIYERRKARCVSECPF</sequence>
<gene>
    <name evidence="12" type="ORF">F5878DRAFT_549578</name>
</gene>
<evidence type="ECO:0000259" key="11">
    <source>
        <dbReference type="Pfam" id="PF09335"/>
    </source>
</evidence>
<keyword evidence="8" id="KW-0333">Golgi apparatus</keyword>
<dbReference type="PANTHER" id="PTHR47549">
    <property type="entry name" value="GOLGI APPARATUS MEMBRANE PROTEIN TVP38-RELATED"/>
    <property type="match status" value="1"/>
</dbReference>
<evidence type="ECO:0000313" key="12">
    <source>
        <dbReference type="EMBL" id="KAJ3831430.1"/>
    </source>
</evidence>
<accession>A0AA38NVR2</accession>
<keyword evidence="9 10" id="KW-0472">Membrane</keyword>
<proteinExistence type="inferred from homology"/>
<evidence type="ECO:0000256" key="1">
    <source>
        <dbReference type="ARBA" id="ARBA00002978"/>
    </source>
</evidence>
<dbReference type="Proteomes" id="UP001163846">
    <property type="component" value="Unassembled WGS sequence"/>
</dbReference>
<evidence type="ECO:0000256" key="4">
    <source>
        <dbReference type="ARBA" id="ARBA00013533"/>
    </source>
</evidence>
<organism evidence="12 13">
    <name type="scientific">Lentinula raphanica</name>
    <dbReference type="NCBI Taxonomy" id="153919"/>
    <lineage>
        <taxon>Eukaryota</taxon>
        <taxon>Fungi</taxon>
        <taxon>Dikarya</taxon>
        <taxon>Basidiomycota</taxon>
        <taxon>Agaricomycotina</taxon>
        <taxon>Agaricomycetes</taxon>
        <taxon>Agaricomycetidae</taxon>
        <taxon>Agaricales</taxon>
        <taxon>Marasmiineae</taxon>
        <taxon>Omphalotaceae</taxon>
        <taxon>Lentinula</taxon>
    </lineage>
</organism>
<dbReference type="InterPro" id="IPR002328">
    <property type="entry name" value="ADH_Zn_CS"/>
</dbReference>
<reference evidence="12" key="1">
    <citation type="submission" date="2022-08" db="EMBL/GenBank/DDBJ databases">
        <authorList>
            <consortium name="DOE Joint Genome Institute"/>
            <person name="Min B."/>
            <person name="Riley R."/>
            <person name="Sierra-Patev S."/>
            <person name="Naranjo-Ortiz M."/>
            <person name="Looney B."/>
            <person name="Konkel Z."/>
            <person name="Slot J.C."/>
            <person name="Sakamoto Y."/>
            <person name="Steenwyk J.L."/>
            <person name="Rokas A."/>
            <person name="Carro J."/>
            <person name="Camarero S."/>
            <person name="Ferreira P."/>
            <person name="Molpeceres G."/>
            <person name="Ruiz-Duenas F.J."/>
            <person name="Serrano A."/>
            <person name="Henrissat B."/>
            <person name="Drula E."/>
            <person name="Hughes K.W."/>
            <person name="Mata J.L."/>
            <person name="Ishikawa N.K."/>
            <person name="Vargas-Isla R."/>
            <person name="Ushijima S."/>
            <person name="Smith C.A."/>
            <person name="Ahrendt S."/>
            <person name="Andreopoulos W."/>
            <person name="He G."/>
            <person name="Labutti K."/>
            <person name="Lipzen A."/>
            <person name="Ng V."/>
            <person name="Sandor L."/>
            <person name="Barry K."/>
            <person name="Martinez A.T."/>
            <person name="Xiao Y."/>
            <person name="Gibbons J.G."/>
            <person name="Terashima K."/>
            <person name="Hibbett D.S."/>
            <person name="Grigoriev I.V."/>
        </authorList>
    </citation>
    <scope>NUCLEOTIDE SEQUENCE</scope>
    <source>
        <strain evidence="12">TFB9207</strain>
    </source>
</reference>
<dbReference type="PROSITE" id="PS00059">
    <property type="entry name" value="ADH_ZINC"/>
    <property type="match status" value="1"/>
</dbReference>
<keyword evidence="13" id="KW-1185">Reference proteome</keyword>
<evidence type="ECO:0000256" key="2">
    <source>
        <dbReference type="ARBA" id="ARBA00004653"/>
    </source>
</evidence>
<keyword evidence="7 10" id="KW-1133">Transmembrane helix</keyword>
<dbReference type="InterPro" id="IPR051076">
    <property type="entry name" value="Golgi_membrane_TVP38/TMEM64"/>
</dbReference>
<feature type="transmembrane region" description="Helical" evidence="10">
    <location>
        <begin position="85"/>
        <end position="105"/>
    </location>
</feature>
<comment type="caution">
    <text evidence="12">The sequence shown here is derived from an EMBL/GenBank/DDBJ whole genome shotgun (WGS) entry which is preliminary data.</text>
</comment>
<comment type="function">
    <text evidence="1">Golgi membrane protein involved in vesicular trafficking and spindle migration.</text>
</comment>
<dbReference type="GO" id="GO:0008270">
    <property type="term" value="F:zinc ion binding"/>
    <property type="evidence" value="ECO:0007669"/>
    <property type="project" value="InterPro"/>
</dbReference>
<protein>
    <recommendedName>
        <fullName evidence="4">Golgi apparatus membrane protein TVP38</fullName>
    </recommendedName>
    <alternativeName>
        <fullName evidence="5">Golgi apparatus membrane protein tvp38</fullName>
    </alternativeName>
</protein>
<evidence type="ECO:0000256" key="8">
    <source>
        <dbReference type="ARBA" id="ARBA00023034"/>
    </source>
</evidence>